<dbReference type="Proteomes" id="UP001162972">
    <property type="component" value="Chromosome 13"/>
</dbReference>
<keyword evidence="2" id="KW-1185">Reference proteome</keyword>
<reference evidence="1 2" key="1">
    <citation type="journal article" date="2023" name="Int. J. Mol. Sci.">
        <title>De Novo Assembly and Annotation of 11 Diverse Shrub Willow (Salix) Genomes Reveals Novel Gene Organization in Sex-Linked Regions.</title>
        <authorList>
            <person name="Hyden B."/>
            <person name="Feng K."/>
            <person name="Yates T.B."/>
            <person name="Jawdy S."/>
            <person name="Cereghino C."/>
            <person name="Smart L.B."/>
            <person name="Muchero W."/>
        </authorList>
    </citation>
    <scope>NUCLEOTIDE SEQUENCE [LARGE SCALE GENOMIC DNA]</scope>
    <source>
        <tissue evidence="1">Shoot tip</tissue>
    </source>
</reference>
<dbReference type="AlphaFoldDB" id="A0AAD6L245"/>
<name>A0AAD6L245_9ROSI</name>
<protein>
    <submittedName>
        <fullName evidence="1">Uncharacterized protein</fullName>
    </submittedName>
</protein>
<proteinExistence type="predicted"/>
<comment type="caution">
    <text evidence="1">The sequence shown here is derived from an EMBL/GenBank/DDBJ whole genome shotgun (WGS) entry which is preliminary data.</text>
</comment>
<dbReference type="EMBL" id="JAPFFJ010000002">
    <property type="protein sequence ID" value="KAJ6433805.1"/>
    <property type="molecule type" value="Genomic_DNA"/>
</dbReference>
<sequence length="220" mass="23767">MRSCGRSWSLHLQPPFQQLQPPLPPPLCKRILTMTAVVHAFPSPATPMADLVPTMKSLKIVRKKMMISIQPCAKMMKLMLPSSSFLLLCLLRGATTIPPLLLSAGTANIAGSYLSSSSKDKEHGEDCLVLHEIHAQPISQEEAAVAATFLGMRVDDAHACMLFTSTTNMVGSLHSPSSKILDKEHGVSHSKGLARVVVLAKGKDKVRLLPPPAAHGSRPW</sequence>
<gene>
    <name evidence="1" type="ORF">OIU84_017497</name>
</gene>
<organism evidence="1 2">
    <name type="scientific">Salix udensis</name>
    <dbReference type="NCBI Taxonomy" id="889485"/>
    <lineage>
        <taxon>Eukaryota</taxon>
        <taxon>Viridiplantae</taxon>
        <taxon>Streptophyta</taxon>
        <taxon>Embryophyta</taxon>
        <taxon>Tracheophyta</taxon>
        <taxon>Spermatophyta</taxon>
        <taxon>Magnoliopsida</taxon>
        <taxon>eudicotyledons</taxon>
        <taxon>Gunneridae</taxon>
        <taxon>Pentapetalae</taxon>
        <taxon>rosids</taxon>
        <taxon>fabids</taxon>
        <taxon>Malpighiales</taxon>
        <taxon>Salicaceae</taxon>
        <taxon>Saliceae</taxon>
        <taxon>Salix</taxon>
    </lineage>
</organism>
<evidence type="ECO:0000313" key="1">
    <source>
        <dbReference type="EMBL" id="KAJ6433805.1"/>
    </source>
</evidence>
<accession>A0AAD6L245</accession>
<evidence type="ECO:0000313" key="2">
    <source>
        <dbReference type="Proteomes" id="UP001162972"/>
    </source>
</evidence>